<dbReference type="RefSeq" id="WP_201637987.1">
    <property type="nucleotide sequence ID" value="NZ_JAEQNB010000008.1"/>
</dbReference>
<feature type="domain" description="Diacylglycerol glucosyltransferase N-terminal" evidence="6">
    <location>
        <begin position="20"/>
        <end position="182"/>
    </location>
</feature>
<dbReference type="Pfam" id="PF06925">
    <property type="entry name" value="MGDG_synth"/>
    <property type="match status" value="1"/>
</dbReference>
<comment type="subcellular location">
    <subcellularLocation>
        <location evidence="1">Membrane</location>
    </subcellularLocation>
</comment>
<dbReference type="Gene3D" id="3.40.50.2000">
    <property type="entry name" value="Glycogen Phosphorylase B"/>
    <property type="match status" value="1"/>
</dbReference>
<evidence type="ECO:0000256" key="3">
    <source>
        <dbReference type="ARBA" id="ARBA00022676"/>
    </source>
</evidence>
<dbReference type="Proteomes" id="UP000602284">
    <property type="component" value="Unassembled WGS sequence"/>
</dbReference>
<evidence type="ECO:0000313" key="7">
    <source>
        <dbReference type="EMBL" id="MBL0388982.1"/>
    </source>
</evidence>
<sequence>MQPRRDPVVLILYARYGAGHIQVAEALQQAFEKNGAARVVLLDLFRESHPWVDAASKFLYRKSFTLFPTLYGWTYYRTKDMSHDRLMSRHFNSFGLPTLKKSIEAVQPDLVINTFPMLAMPEFRRQTGQRIPTFAVLTDFVLHNRWIHPEIDKYYVATDDLAEQLFQKGVLPHQVVVSGIPIRQGFQRAQDLLEEKHELARRYQLTPQKRKVLLSAGGYGVSWNWLEIIQSFAEQDWEVLVACGNNEAMRSDLLLKTAPLADVHIFGYLPHIEELMKTADLLVTKAGGITLAEALSLQLPILILSPVPGQELENARYLEAKGAARVVRTREDLAEIKHLLQKDELLSSLVQTNHTPLGQQNSAERVVADMKTSWKEGMTSRVLHQALPAHP</sequence>
<reference evidence="7 8" key="1">
    <citation type="submission" date="2021-01" db="EMBL/GenBank/DDBJ databases">
        <title>Tumebacillus sp. strain ITR2 16S ribosomal RNA gene Genome sequencing and assembly.</title>
        <authorList>
            <person name="Kang M."/>
        </authorList>
    </citation>
    <scope>NUCLEOTIDE SEQUENCE [LARGE SCALE GENOMIC DNA]</scope>
    <source>
        <strain evidence="7 8">ITR2</strain>
    </source>
</reference>
<keyword evidence="3" id="KW-0328">Glycosyltransferase</keyword>
<dbReference type="PANTHER" id="PTHR43025">
    <property type="entry name" value="MONOGALACTOSYLDIACYLGLYCEROL SYNTHASE"/>
    <property type="match status" value="1"/>
</dbReference>
<dbReference type="Pfam" id="PF04101">
    <property type="entry name" value="Glyco_tran_28_C"/>
    <property type="match status" value="1"/>
</dbReference>
<dbReference type="InterPro" id="IPR007235">
    <property type="entry name" value="Glyco_trans_28_C"/>
</dbReference>
<dbReference type="InterPro" id="IPR050519">
    <property type="entry name" value="Glycosyltransf_28_UgtP"/>
</dbReference>
<evidence type="ECO:0000259" key="5">
    <source>
        <dbReference type="Pfam" id="PF04101"/>
    </source>
</evidence>
<evidence type="ECO:0000256" key="4">
    <source>
        <dbReference type="ARBA" id="ARBA00022679"/>
    </source>
</evidence>
<comment type="caution">
    <text evidence="7">The sequence shown here is derived from an EMBL/GenBank/DDBJ whole genome shotgun (WGS) entry which is preliminary data.</text>
</comment>
<evidence type="ECO:0000256" key="2">
    <source>
        <dbReference type="ARBA" id="ARBA00006962"/>
    </source>
</evidence>
<protein>
    <submittedName>
        <fullName evidence="7">UDP-N-acetylglucosamine 2-epimerase</fullName>
    </submittedName>
</protein>
<proteinExistence type="inferred from homology"/>
<accession>A0ABS1JFB0</accession>
<organism evidence="7 8">
    <name type="scientific">Tumebacillus amylolyticus</name>
    <dbReference type="NCBI Taxonomy" id="2801339"/>
    <lineage>
        <taxon>Bacteria</taxon>
        <taxon>Bacillati</taxon>
        <taxon>Bacillota</taxon>
        <taxon>Bacilli</taxon>
        <taxon>Bacillales</taxon>
        <taxon>Alicyclobacillaceae</taxon>
        <taxon>Tumebacillus</taxon>
    </lineage>
</organism>
<name>A0ABS1JFB0_9BACL</name>
<keyword evidence="8" id="KW-1185">Reference proteome</keyword>
<feature type="domain" description="Glycosyl transferase family 28 C-terminal" evidence="5">
    <location>
        <begin position="233"/>
        <end position="335"/>
    </location>
</feature>
<dbReference type="PANTHER" id="PTHR43025:SF3">
    <property type="entry name" value="MONOGALACTOSYLDIACYLGLYCEROL SYNTHASE 1, CHLOROPLASTIC"/>
    <property type="match status" value="1"/>
</dbReference>
<dbReference type="InterPro" id="IPR009695">
    <property type="entry name" value="Diacylglyc_glucosyltr_N"/>
</dbReference>
<dbReference type="SUPFAM" id="SSF53756">
    <property type="entry name" value="UDP-Glycosyltransferase/glycogen phosphorylase"/>
    <property type="match status" value="1"/>
</dbReference>
<keyword evidence="4" id="KW-0808">Transferase</keyword>
<evidence type="ECO:0000259" key="6">
    <source>
        <dbReference type="Pfam" id="PF06925"/>
    </source>
</evidence>
<evidence type="ECO:0000313" key="8">
    <source>
        <dbReference type="Proteomes" id="UP000602284"/>
    </source>
</evidence>
<evidence type="ECO:0000256" key="1">
    <source>
        <dbReference type="ARBA" id="ARBA00004370"/>
    </source>
</evidence>
<gene>
    <name evidence="7" type="ORF">JJB07_20510</name>
</gene>
<comment type="similarity">
    <text evidence="2">Belongs to the glycosyltransferase 28 family.</text>
</comment>
<dbReference type="EMBL" id="JAEQNB010000008">
    <property type="protein sequence ID" value="MBL0388982.1"/>
    <property type="molecule type" value="Genomic_DNA"/>
</dbReference>